<feature type="region of interest" description="Disordered" evidence="6">
    <location>
        <begin position="106"/>
        <end position="151"/>
    </location>
</feature>
<dbReference type="OrthoDB" id="1507364at2759"/>
<dbReference type="RefSeq" id="XP_009220573.1">
    <property type="nucleotide sequence ID" value="XM_009222309.1"/>
</dbReference>
<dbReference type="FunCoup" id="J3NTB3">
    <property type="interactions" value="165"/>
</dbReference>
<dbReference type="Proteomes" id="UP000006039">
    <property type="component" value="Unassembled WGS sequence"/>
</dbReference>
<feature type="domain" description="J" evidence="8">
    <location>
        <begin position="48"/>
        <end position="112"/>
    </location>
</feature>
<reference evidence="9" key="2">
    <citation type="submission" date="2010-07" db="EMBL/GenBank/DDBJ databases">
        <authorList>
            <consortium name="The Broad Institute Genome Sequencing Platform"/>
            <consortium name="Broad Institute Genome Sequencing Center for Infectious Disease"/>
            <person name="Ma L.-J."/>
            <person name="Dead R."/>
            <person name="Young S."/>
            <person name="Zeng Q."/>
            <person name="Koehrsen M."/>
            <person name="Alvarado L."/>
            <person name="Berlin A."/>
            <person name="Chapman S.B."/>
            <person name="Chen Z."/>
            <person name="Freedman E."/>
            <person name="Gellesch M."/>
            <person name="Goldberg J."/>
            <person name="Griggs A."/>
            <person name="Gujja S."/>
            <person name="Heilman E.R."/>
            <person name="Heiman D."/>
            <person name="Hepburn T."/>
            <person name="Howarth C."/>
            <person name="Jen D."/>
            <person name="Larson L."/>
            <person name="Mehta T."/>
            <person name="Neiman D."/>
            <person name="Pearson M."/>
            <person name="Roberts A."/>
            <person name="Saif S."/>
            <person name="Shea T."/>
            <person name="Shenoy N."/>
            <person name="Sisk P."/>
            <person name="Stolte C."/>
            <person name="Sykes S."/>
            <person name="Walk T."/>
            <person name="White J."/>
            <person name="Yandava C."/>
            <person name="Haas B."/>
            <person name="Nusbaum C."/>
            <person name="Birren B."/>
        </authorList>
    </citation>
    <scope>NUCLEOTIDE SEQUENCE</scope>
    <source>
        <strain evidence="9">R3-111a-1</strain>
    </source>
</reference>
<evidence type="ECO:0000313" key="11">
    <source>
        <dbReference type="Proteomes" id="UP000006039"/>
    </source>
</evidence>
<dbReference type="Pfam" id="PF09320">
    <property type="entry name" value="DUF1977"/>
    <property type="match status" value="1"/>
</dbReference>
<dbReference type="CDD" id="cd06257">
    <property type="entry name" value="DnaJ"/>
    <property type="match status" value="1"/>
</dbReference>
<dbReference type="InterPro" id="IPR015399">
    <property type="entry name" value="DUF1977_DnaJ-like"/>
</dbReference>
<reference evidence="9" key="3">
    <citation type="submission" date="2010-09" db="EMBL/GenBank/DDBJ databases">
        <title>Annotation of Gaeumannomyces graminis var. tritici R3-111a-1.</title>
        <authorList>
            <consortium name="The Broad Institute Genome Sequencing Platform"/>
            <person name="Ma L.-J."/>
            <person name="Dead R."/>
            <person name="Young S.K."/>
            <person name="Zeng Q."/>
            <person name="Gargeya S."/>
            <person name="Fitzgerald M."/>
            <person name="Haas B."/>
            <person name="Abouelleil A."/>
            <person name="Alvarado L."/>
            <person name="Arachchi H.M."/>
            <person name="Berlin A."/>
            <person name="Brown A."/>
            <person name="Chapman S.B."/>
            <person name="Chen Z."/>
            <person name="Dunbar C."/>
            <person name="Freedman E."/>
            <person name="Gearin G."/>
            <person name="Gellesch M."/>
            <person name="Goldberg J."/>
            <person name="Griggs A."/>
            <person name="Gujja S."/>
            <person name="Heiman D."/>
            <person name="Howarth C."/>
            <person name="Larson L."/>
            <person name="Lui A."/>
            <person name="MacDonald P.J.P."/>
            <person name="Mehta T."/>
            <person name="Montmayeur A."/>
            <person name="Murphy C."/>
            <person name="Neiman D."/>
            <person name="Pearson M."/>
            <person name="Priest M."/>
            <person name="Roberts A."/>
            <person name="Saif S."/>
            <person name="Shea T."/>
            <person name="Shenoy N."/>
            <person name="Sisk P."/>
            <person name="Stolte C."/>
            <person name="Sykes S."/>
            <person name="Yandava C."/>
            <person name="Wortman J."/>
            <person name="Nusbaum C."/>
            <person name="Birren B."/>
        </authorList>
    </citation>
    <scope>NUCLEOTIDE SEQUENCE</scope>
    <source>
        <strain evidence="9">R3-111a-1</strain>
    </source>
</reference>
<dbReference type="AlphaFoldDB" id="J3NTB3"/>
<dbReference type="GO" id="GO:0005789">
    <property type="term" value="C:endoplasmic reticulum membrane"/>
    <property type="evidence" value="ECO:0007669"/>
    <property type="project" value="UniProtKB-SubCell"/>
</dbReference>
<dbReference type="InterPro" id="IPR001623">
    <property type="entry name" value="DnaJ_domain"/>
</dbReference>
<dbReference type="HOGENOM" id="CLU_043579_1_0_1"/>
<dbReference type="PROSITE" id="PS50076">
    <property type="entry name" value="DNAJ_2"/>
    <property type="match status" value="1"/>
</dbReference>
<keyword evidence="11" id="KW-1185">Reference proteome</keyword>
<dbReference type="VEuPathDB" id="FungiDB:GGTG_04512"/>
<sequence length="373" mass="40761">MSAKTSGADAGNGGAARSREHNQGNQGRGCTPEQKAAVLRIRRCSATAFYEILAVEASCSDAEIKKAYRKQSLLTHPDKNGHEHADEAFKMVARAFSVLGDKEKRDKFDRFGTDPDSRFESARQQQQQQNPFAGFTNRQRAGGGGGGGFDEEISPEEMFRRFFGGGGFGGPFGGGFDTGPQFVFNMGGGPGIRVHQFGGGRPRTRPRDGAAAGDQQQQAEPSILSTLIGLLPVILLFIIPLITSLFSGSTGPAVPDVVFDMASGQHTHRQVHDSGLNFFVRQEDWAKIRQNKHKVSQLHAQAYVTFVNQLKRDCERESLQQQQLHEAAQGWFSVDQDMLERAKAHPKPRCARLERLLRGNGKADGPQGKPKAS</sequence>
<dbReference type="Pfam" id="PF00226">
    <property type="entry name" value="DnaJ"/>
    <property type="match status" value="1"/>
</dbReference>
<dbReference type="FunFam" id="1.10.287.110:FF:000069">
    <property type="entry name" value="ER associated DnaJ chaperone"/>
    <property type="match status" value="1"/>
</dbReference>
<dbReference type="eggNOG" id="KOG0714">
    <property type="taxonomic scope" value="Eukaryota"/>
</dbReference>
<dbReference type="PROSITE" id="PS00636">
    <property type="entry name" value="DNAJ_1"/>
    <property type="match status" value="1"/>
</dbReference>
<protein>
    <recommendedName>
        <fullName evidence="8">J domain-containing protein</fullName>
    </recommendedName>
</protein>
<evidence type="ECO:0000256" key="2">
    <source>
        <dbReference type="ARBA" id="ARBA00022692"/>
    </source>
</evidence>
<keyword evidence="2 7" id="KW-0812">Transmembrane</keyword>
<dbReference type="InterPro" id="IPR051100">
    <property type="entry name" value="DnaJ_subfamily_B/C"/>
</dbReference>
<feature type="compositionally biased region" description="Basic and acidic residues" evidence="6">
    <location>
        <begin position="106"/>
        <end position="121"/>
    </location>
</feature>
<keyword evidence="5 7" id="KW-0472">Membrane</keyword>
<reference evidence="10" key="4">
    <citation type="journal article" date="2015" name="G3 (Bethesda)">
        <title>Genome sequences of three phytopathogenic species of the Magnaporthaceae family of fungi.</title>
        <authorList>
            <person name="Okagaki L.H."/>
            <person name="Nunes C.C."/>
            <person name="Sailsbery J."/>
            <person name="Clay B."/>
            <person name="Brown D."/>
            <person name="John T."/>
            <person name="Oh Y."/>
            <person name="Young N."/>
            <person name="Fitzgerald M."/>
            <person name="Haas B.J."/>
            <person name="Zeng Q."/>
            <person name="Young S."/>
            <person name="Adiconis X."/>
            <person name="Fan L."/>
            <person name="Levin J.Z."/>
            <person name="Mitchell T.K."/>
            <person name="Okubara P.A."/>
            <person name="Farman M.L."/>
            <person name="Kohn L.M."/>
            <person name="Birren B."/>
            <person name="Ma L.-J."/>
            <person name="Dean R.A."/>
        </authorList>
    </citation>
    <scope>NUCLEOTIDE SEQUENCE</scope>
    <source>
        <strain evidence="10">R3-111a-1</strain>
    </source>
</reference>
<dbReference type="InterPro" id="IPR036869">
    <property type="entry name" value="J_dom_sf"/>
</dbReference>
<gene>
    <name evidence="10" type="primary">20344970</name>
    <name evidence="9" type="ORF">GGTG_04512</name>
</gene>
<dbReference type="GO" id="GO:0030544">
    <property type="term" value="F:Hsp70 protein binding"/>
    <property type="evidence" value="ECO:0007669"/>
    <property type="project" value="TreeGrafter"/>
</dbReference>
<dbReference type="EMBL" id="GL385396">
    <property type="protein sequence ID" value="EJT79428.1"/>
    <property type="molecule type" value="Genomic_DNA"/>
</dbReference>
<comment type="subcellular location">
    <subcellularLocation>
        <location evidence="1">Endoplasmic reticulum membrane</location>
        <topology evidence="1">Single-pass membrane protein</topology>
    </subcellularLocation>
</comment>
<reference evidence="11" key="1">
    <citation type="submission" date="2010-07" db="EMBL/GenBank/DDBJ databases">
        <title>The genome sequence of Gaeumannomyces graminis var. tritici strain R3-111a-1.</title>
        <authorList>
            <consortium name="The Broad Institute Genome Sequencing Platform"/>
            <person name="Ma L.-J."/>
            <person name="Dead R."/>
            <person name="Young S."/>
            <person name="Zeng Q."/>
            <person name="Koehrsen M."/>
            <person name="Alvarado L."/>
            <person name="Berlin A."/>
            <person name="Chapman S.B."/>
            <person name="Chen Z."/>
            <person name="Freedman E."/>
            <person name="Gellesch M."/>
            <person name="Goldberg J."/>
            <person name="Griggs A."/>
            <person name="Gujja S."/>
            <person name="Heilman E.R."/>
            <person name="Heiman D."/>
            <person name="Hepburn T."/>
            <person name="Howarth C."/>
            <person name="Jen D."/>
            <person name="Larson L."/>
            <person name="Mehta T."/>
            <person name="Neiman D."/>
            <person name="Pearson M."/>
            <person name="Roberts A."/>
            <person name="Saif S."/>
            <person name="Shea T."/>
            <person name="Shenoy N."/>
            <person name="Sisk P."/>
            <person name="Stolte C."/>
            <person name="Sykes S."/>
            <person name="Walk T."/>
            <person name="White J."/>
            <person name="Yandava C."/>
            <person name="Haas B."/>
            <person name="Nusbaum C."/>
            <person name="Birren B."/>
        </authorList>
    </citation>
    <scope>NUCLEOTIDE SEQUENCE [LARGE SCALE GENOMIC DNA]</scope>
    <source>
        <strain evidence="11">R3-111a-1</strain>
    </source>
</reference>
<keyword evidence="4 7" id="KW-1133">Transmembrane helix</keyword>
<keyword evidence="3" id="KW-0256">Endoplasmic reticulum</keyword>
<proteinExistence type="predicted"/>
<reference evidence="10" key="5">
    <citation type="submission" date="2018-04" db="UniProtKB">
        <authorList>
            <consortium name="EnsemblFungi"/>
        </authorList>
    </citation>
    <scope>IDENTIFICATION</scope>
    <source>
        <strain evidence="10">R3-111a-1</strain>
    </source>
</reference>
<feature type="transmembrane region" description="Helical" evidence="7">
    <location>
        <begin position="223"/>
        <end position="242"/>
    </location>
</feature>
<dbReference type="InterPro" id="IPR018253">
    <property type="entry name" value="DnaJ_domain_CS"/>
</dbReference>
<evidence type="ECO:0000256" key="1">
    <source>
        <dbReference type="ARBA" id="ARBA00004389"/>
    </source>
</evidence>
<dbReference type="Gene3D" id="1.10.287.110">
    <property type="entry name" value="DnaJ domain"/>
    <property type="match status" value="1"/>
</dbReference>
<dbReference type="PANTHER" id="PTHR43908">
    <property type="entry name" value="AT29763P-RELATED"/>
    <property type="match status" value="1"/>
</dbReference>
<organism evidence="9">
    <name type="scientific">Gaeumannomyces tritici (strain R3-111a-1)</name>
    <name type="common">Wheat and barley take-all root rot fungus</name>
    <name type="synonym">Gaeumannomyces graminis var. tritici</name>
    <dbReference type="NCBI Taxonomy" id="644352"/>
    <lineage>
        <taxon>Eukaryota</taxon>
        <taxon>Fungi</taxon>
        <taxon>Dikarya</taxon>
        <taxon>Ascomycota</taxon>
        <taxon>Pezizomycotina</taxon>
        <taxon>Sordariomycetes</taxon>
        <taxon>Sordariomycetidae</taxon>
        <taxon>Magnaporthales</taxon>
        <taxon>Magnaporthaceae</taxon>
        <taxon>Gaeumannomyces</taxon>
    </lineage>
</organism>
<dbReference type="EnsemblFungi" id="EJT79428">
    <property type="protein sequence ID" value="EJT79428"/>
    <property type="gene ID" value="GGTG_04512"/>
</dbReference>
<dbReference type="SUPFAM" id="SSF46565">
    <property type="entry name" value="Chaperone J-domain"/>
    <property type="match status" value="1"/>
</dbReference>
<evidence type="ECO:0000256" key="6">
    <source>
        <dbReference type="SAM" id="MobiDB-lite"/>
    </source>
</evidence>
<dbReference type="GeneID" id="20344970"/>
<feature type="region of interest" description="Disordered" evidence="6">
    <location>
        <begin position="198"/>
        <end position="217"/>
    </location>
</feature>
<accession>J3NTB3</accession>
<evidence type="ECO:0000313" key="9">
    <source>
        <dbReference type="EMBL" id="EJT79428.1"/>
    </source>
</evidence>
<evidence type="ECO:0000256" key="4">
    <source>
        <dbReference type="ARBA" id="ARBA00022989"/>
    </source>
</evidence>
<feature type="region of interest" description="Disordered" evidence="6">
    <location>
        <begin position="1"/>
        <end position="31"/>
    </location>
</feature>
<evidence type="ECO:0000256" key="3">
    <source>
        <dbReference type="ARBA" id="ARBA00022824"/>
    </source>
</evidence>
<evidence type="ECO:0000313" key="10">
    <source>
        <dbReference type="EnsemblFungi" id="EJT79428"/>
    </source>
</evidence>
<evidence type="ECO:0000256" key="7">
    <source>
        <dbReference type="SAM" id="Phobius"/>
    </source>
</evidence>
<evidence type="ECO:0000259" key="8">
    <source>
        <dbReference type="PROSITE" id="PS50076"/>
    </source>
</evidence>
<dbReference type="PRINTS" id="PR00625">
    <property type="entry name" value="JDOMAIN"/>
</dbReference>
<dbReference type="SMART" id="SM00271">
    <property type="entry name" value="DnaJ"/>
    <property type="match status" value="1"/>
</dbReference>
<evidence type="ECO:0000256" key="5">
    <source>
        <dbReference type="ARBA" id="ARBA00023136"/>
    </source>
</evidence>
<name>J3NTB3_GAET3</name>
<dbReference type="PANTHER" id="PTHR43908:SF3">
    <property type="entry name" value="AT29763P-RELATED"/>
    <property type="match status" value="1"/>
</dbReference>
<dbReference type="GO" id="GO:0071218">
    <property type="term" value="P:cellular response to misfolded protein"/>
    <property type="evidence" value="ECO:0007669"/>
    <property type="project" value="TreeGrafter"/>
</dbReference>
<dbReference type="STRING" id="644352.J3NTB3"/>